<dbReference type="AlphaFoldDB" id="A0AAV4CFJ3"/>
<name>A0AAV4CFJ3_9GAST</name>
<protein>
    <submittedName>
        <fullName evidence="1">Uncharacterized protein</fullName>
    </submittedName>
</protein>
<evidence type="ECO:0000313" key="2">
    <source>
        <dbReference type="Proteomes" id="UP000735302"/>
    </source>
</evidence>
<organism evidence="1 2">
    <name type="scientific">Plakobranchus ocellatus</name>
    <dbReference type="NCBI Taxonomy" id="259542"/>
    <lineage>
        <taxon>Eukaryota</taxon>
        <taxon>Metazoa</taxon>
        <taxon>Spiralia</taxon>
        <taxon>Lophotrochozoa</taxon>
        <taxon>Mollusca</taxon>
        <taxon>Gastropoda</taxon>
        <taxon>Heterobranchia</taxon>
        <taxon>Euthyneura</taxon>
        <taxon>Panpulmonata</taxon>
        <taxon>Sacoglossa</taxon>
        <taxon>Placobranchoidea</taxon>
        <taxon>Plakobranchidae</taxon>
        <taxon>Plakobranchus</taxon>
    </lineage>
</organism>
<evidence type="ECO:0000313" key="1">
    <source>
        <dbReference type="EMBL" id="GFO31551.1"/>
    </source>
</evidence>
<dbReference type="EMBL" id="BLXT01006411">
    <property type="protein sequence ID" value="GFO31551.1"/>
    <property type="molecule type" value="Genomic_DNA"/>
</dbReference>
<keyword evidence="2" id="KW-1185">Reference proteome</keyword>
<sequence>MPPPLCIFSGCARLSIFQSNLLKYACNPIVTLALYALDVPWLHFNLLHHHLSMHSVYPGYTSTCFITISLCTRCTLAILQPASSPALYALDVPWLHFNLLHHRLSMHSVYPGYTSTCSITGSLCTQCTLATLQPAPSPALYALSVPWLHFNLLHHRLSMHSVYPGYTSTCSITSSLCTQGTLATLQPAPSPALYALGVPWLHFNLLNHQISMHLVYPGYTAKSGLVPNSQSHFLIMAIAQKALTTSLIDAHAFN</sequence>
<comment type="caution">
    <text evidence="1">The sequence shown here is derived from an EMBL/GenBank/DDBJ whole genome shotgun (WGS) entry which is preliminary data.</text>
</comment>
<reference evidence="1 2" key="1">
    <citation type="journal article" date="2021" name="Elife">
        <title>Chloroplast acquisition without the gene transfer in kleptoplastic sea slugs, Plakobranchus ocellatus.</title>
        <authorList>
            <person name="Maeda T."/>
            <person name="Takahashi S."/>
            <person name="Yoshida T."/>
            <person name="Shimamura S."/>
            <person name="Takaki Y."/>
            <person name="Nagai Y."/>
            <person name="Toyoda A."/>
            <person name="Suzuki Y."/>
            <person name="Arimoto A."/>
            <person name="Ishii H."/>
            <person name="Satoh N."/>
            <person name="Nishiyama T."/>
            <person name="Hasebe M."/>
            <person name="Maruyama T."/>
            <person name="Minagawa J."/>
            <person name="Obokata J."/>
            <person name="Shigenobu S."/>
        </authorList>
    </citation>
    <scope>NUCLEOTIDE SEQUENCE [LARGE SCALE GENOMIC DNA]</scope>
</reference>
<accession>A0AAV4CFJ3</accession>
<proteinExistence type="predicted"/>
<gene>
    <name evidence="1" type="ORF">PoB_005805600</name>
</gene>
<dbReference type="Proteomes" id="UP000735302">
    <property type="component" value="Unassembled WGS sequence"/>
</dbReference>